<evidence type="ECO:0000313" key="3">
    <source>
        <dbReference type="Proteomes" id="UP000235392"/>
    </source>
</evidence>
<dbReference type="InterPro" id="IPR038069">
    <property type="entry name" value="Pelota/DOM34_N"/>
</dbReference>
<protein>
    <recommendedName>
        <fullName evidence="1">Pelota N-terminal domain-containing protein</fullName>
    </recommendedName>
</protein>
<reference evidence="2 3" key="1">
    <citation type="submission" date="2017-11" db="EMBL/GenBank/DDBJ databases">
        <title>De novo assembly and phasing of dikaryotic genomes from two isolates of Puccinia coronata f. sp. avenae, the causal agent of oat crown rust.</title>
        <authorList>
            <person name="Miller M.E."/>
            <person name="Zhang Y."/>
            <person name="Omidvar V."/>
            <person name="Sperschneider J."/>
            <person name="Schwessinger B."/>
            <person name="Raley C."/>
            <person name="Palmer J.M."/>
            <person name="Garnica D."/>
            <person name="Upadhyaya N."/>
            <person name="Rathjen J."/>
            <person name="Taylor J.M."/>
            <person name="Park R.F."/>
            <person name="Dodds P.N."/>
            <person name="Hirsch C.D."/>
            <person name="Kianian S.F."/>
            <person name="Figueroa M."/>
        </authorList>
    </citation>
    <scope>NUCLEOTIDE SEQUENCE [LARGE SCALE GENOMIC DNA]</scope>
    <source>
        <strain evidence="2">12SD80</strain>
    </source>
</reference>
<dbReference type="Proteomes" id="UP000235392">
    <property type="component" value="Unassembled WGS sequence"/>
</dbReference>
<gene>
    <name evidence="2" type="ORF">PCASD_23763</name>
</gene>
<sequence length="124" mass="14148">MVISPQQPNPNHCFLFATINSGVRTHDPHPVYIADTFSPNTGIGKPSGQEKKKKQHYIDHLLVKESQLRKTMKQIRSQIEKNRSGFVTLKAENDEDMWHAYNLVTVVRRSSPLDHELDLALSSN</sequence>
<dbReference type="SUPFAM" id="SSF159065">
    <property type="entry name" value="Dom34/Pelota N-terminal domain-like"/>
    <property type="match status" value="1"/>
</dbReference>
<proteinExistence type="predicted"/>
<evidence type="ECO:0000313" key="2">
    <source>
        <dbReference type="EMBL" id="PLW05850.1"/>
    </source>
</evidence>
<comment type="caution">
    <text evidence="2">The sequence shown here is derived from an EMBL/GenBank/DDBJ whole genome shotgun (WGS) entry which is preliminary data.</text>
</comment>
<name>A0A2N5RXZ0_9BASI</name>
<dbReference type="Pfam" id="PF26356">
    <property type="entry name" value="Pelota_N"/>
    <property type="match status" value="1"/>
</dbReference>
<dbReference type="EMBL" id="PGCI01001286">
    <property type="protein sequence ID" value="PLW05850.1"/>
    <property type="molecule type" value="Genomic_DNA"/>
</dbReference>
<accession>A0A2N5RXZ0</accession>
<dbReference type="AlphaFoldDB" id="A0A2N5RXZ0"/>
<organism evidence="2 3">
    <name type="scientific">Puccinia coronata f. sp. avenae</name>
    <dbReference type="NCBI Taxonomy" id="200324"/>
    <lineage>
        <taxon>Eukaryota</taxon>
        <taxon>Fungi</taxon>
        <taxon>Dikarya</taxon>
        <taxon>Basidiomycota</taxon>
        <taxon>Pucciniomycotina</taxon>
        <taxon>Pucciniomycetes</taxon>
        <taxon>Pucciniales</taxon>
        <taxon>Pucciniaceae</taxon>
        <taxon>Puccinia</taxon>
    </lineage>
</organism>
<evidence type="ECO:0000259" key="1">
    <source>
        <dbReference type="Pfam" id="PF26356"/>
    </source>
</evidence>
<feature type="domain" description="Pelota N-terminal" evidence="1">
    <location>
        <begin position="72"/>
        <end position="105"/>
    </location>
</feature>
<dbReference type="InterPro" id="IPR058547">
    <property type="entry name" value="Pelota_N"/>
</dbReference>
<dbReference type="Gene3D" id="2.30.30.870">
    <property type="entry name" value="Pelota, domain A"/>
    <property type="match status" value="1"/>
</dbReference>